<dbReference type="EMBL" id="CYZX01000025">
    <property type="protein sequence ID" value="CUP08582.1"/>
    <property type="molecule type" value="Genomic_DNA"/>
</dbReference>
<name>A0A174K9C7_9CLOT</name>
<organism evidence="1 2">
    <name type="scientific">Clostridium disporicum</name>
    <dbReference type="NCBI Taxonomy" id="84024"/>
    <lineage>
        <taxon>Bacteria</taxon>
        <taxon>Bacillati</taxon>
        <taxon>Bacillota</taxon>
        <taxon>Clostridia</taxon>
        <taxon>Eubacteriales</taxon>
        <taxon>Clostridiaceae</taxon>
        <taxon>Clostridium</taxon>
    </lineage>
</organism>
<evidence type="ECO:0000313" key="2">
    <source>
        <dbReference type="Proteomes" id="UP000095594"/>
    </source>
</evidence>
<dbReference type="OrthoDB" id="1923434at2"/>
<dbReference type="RefSeq" id="WP_055267866.1">
    <property type="nucleotide sequence ID" value="NZ_CABIXQ010000025.1"/>
</dbReference>
<proteinExistence type="predicted"/>
<sequence length="75" mass="8850">MYKIEIKELGENKVSLCETIKYLQYNELYNLVKPYLNIEHLSFSIRNDCPDGREWGFIYAGDTIVGEIKITKLFK</sequence>
<accession>A0A174K9C7</accession>
<reference evidence="1 2" key="1">
    <citation type="submission" date="2015-09" db="EMBL/GenBank/DDBJ databases">
        <authorList>
            <consortium name="Pathogen Informatics"/>
        </authorList>
    </citation>
    <scope>NUCLEOTIDE SEQUENCE [LARGE SCALE GENOMIC DNA]</scope>
    <source>
        <strain evidence="1 2">2789STDY5834856</strain>
    </source>
</reference>
<dbReference type="AlphaFoldDB" id="A0A174K9C7"/>
<gene>
    <name evidence="1" type="ORF">ERS852471_02963</name>
</gene>
<protein>
    <submittedName>
        <fullName evidence="1">Uncharacterized protein</fullName>
    </submittedName>
</protein>
<dbReference type="Proteomes" id="UP000095594">
    <property type="component" value="Unassembled WGS sequence"/>
</dbReference>
<evidence type="ECO:0000313" key="1">
    <source>
        <dbReference type="EMBL" id="CUP08582.1"/>
    </source>
</evidence>